<dbReference type="InterPro" id="IPR051448">
    <property type="entry name" value="CdaR-like_regulators"/>
</dbReference>
<accession>A0AB39Y6C8</accession>
<dbReference type="Gene3D" id="1.10.10.2840">
    <property type="entry name" value="PucR C-terminal helix-turn-helix domain"/>
    <property type="match status" value="1"/>
</dbReference>
<dbReference type="RefSeq" id="WP_240805475.1">
    <property type="nucleotide sequence ID" value="NZ_CP165727.1"/>
</dbReference>
<feature type="domain" description="GAF" evidence="6">
    <location>
        <begin position="80"/>
        <end position="232"/>
    </location>
</feature>
<keyword evidence="5" id="KW-0486">Methionine biosynthesis</keyword>
<dbReference type="PROSITE" id="PS01103">
    <property type="entry name" value="ASD"/>
    <property type="match status" value="1"/>
</dbReference>
<dbReference type="Pfam" id="PF13185">
    <property type="entry name" value="GAF_2"/>
    <property type="match status" value="1"/>
</dbReference>
<dbReference type="InterPro" id="IPR003018">
    <property type="entry name" value="GAF"/>
</dbReference>
<keyword evidence="2" id="KW-0028">Amino-acid biosynthesis</keyword>
<dbReference type="GO" id="GO:0050661">
    <property type="term" value="F:NADP binding"/>
    <property type="evidence" value="ECO:0007669"/>
    <property type="project" value="InterPro"/>
</dbReference>
<gene>
    <name evidence="7" type="ORF">AB5J51_20205</name>
</gene>
<evidence type="ECO:0000256" key="5">
    <source>
        <dbReference type="ARBA" id="ARBA00023167"/>
    </source>
</evidence>
<dbReference type="SMART" id="SM00065">
    <property type="entry name" value="GAF"/>
    <property type="match status" value="1"/>
</dbReference>
<evidence type="ECO:0000256" key="4">
    <source>
        <dbReference type="ARBA" id="ARBA00023002"/>
    </source>
</evidence>
<dbReference type="Gene3D" id="3.30.450.40">
    <property type="match status" value="1"/>
</dbReference>
<dbReference type="AlphaFoldDB" id="A0AB39Y6C8"/>
<evidence type="ECO:0000313" key="7">
    <source>
        <dbReference type="EMBL" id="XDV65110.1"/>
    </source>
</evidence>
<evidence type="ECO:0000256" key="2">
    <source>
        <dbReference type="ARBA" id="ARBA00022605"/>
    </source>
</evidence>
<evidence type="ECO:0000256" key="3">
    <source>
        <dbReference type="ARBA" id="ARBA00022857"/>
    </source>
</evidence>
<evidence type="ECO:0000259" key="6">
    <source>
        <dbReference type="SMART" id="SM00065"/>
    </source>
</evidence>
<dbReference type="InterPro" id="IPR029016">
    <property type="entry name" value="GAF-like_dom_sf"/>
</dbReference>
<proteinExistence type="inferred from homology"/>
<dbReference type="InterPro" id="IPR042070">
    <property type="entry name" value="PucR_C-HTH_sf"/>
</dbReference>
<protein>
    <submittedName>
        <fullName evidence="7">Helix-turn-helix domain-containing protein</fullName>
    </submittedName>
</protein>
<comment type="similarity">
    <text evidence="1">Belongs to the CdaR family.</text>
</comment>
<reference evidence="7" key="1">
    <citation type="submission" date="2024-08" db="EMBL/GenBank/DDBJ databases">
        <authorList>
            <person name="Yu S.T."/>
        </authorList>
    </citation>
    <scope>NUCLEOTIDE SEQUENCE</scope>
    <source>
        <strain evidence="7">R33</strain>
    </source>
</reference>
<dbReference type="Pfam" id="PF17853">
    <property type="entry name" value="GGDEF_2"/>
    <property type="match status" value="1"/>
</dbReference>
<dbReference type="InterPro" id="IPR000319">
    <property type="entry name" value="Asp-semialdehyde_DH_CS"/>
</dbReference>
<dbReference type="Pfam" id="PF13556">
    <property type="entry name" value="HTH_30"/>
    <property type="match status" value="1"/>
</dbReference>
<dbReference type="EMBL" id="CP165727">
    <property type="protein sequence ID" value="XDV65110.1"/>
    <property type="molecule type" value="Genomic_DNA"/>
</dbReference>
<dbReference type="GO" id="GO:0004073">
    <property type="term" value="F:aspartate-semialdehyde dehydrogenase activity"/>
    <property type="evidence" value="ECO:0007669"/>
    <property type="project" value="InterPro"/>
</dbReference>
<keyword evidence="4" id="KW-0560">Oxidoreductase</keyword>
<dbReference type="PANTHER" id="PTHR33744">
    <property type="entry name" value="CARBOHYDRATE DIACID REGULATOR"/>
    <property type="match status" value="1"/>
</dbReference>
<sequence>MVDHAYEMLELLNREAPAAAFDDVVRKARESGLSGDALAQLTRARDQSLGIRALFVRRQQREAGLAALVDTARDLTLPYDLDELLKVITRRARLLLGLDMAWVSFDDLDAQCSRVRSADGHASALTIGFAIPLTGGGVGKRAADGSAPFWSADYMSDKTFQHSPVIDEVVQAEGLHAVMAVPLRHAGTTLGALYVADRHIRHFTPDEVSLMSSLADLATVAIEKARLLEQTRYEVVELEQDTSRALDSSTTARQLRETHGRLLDLVLQGGGLGNLAAEAVKGLEGTLLVRDAAGRNLACPGGEPPELDESEIRTVLLDAHTDRQPRSTGDGVWVASVAAGDEMLGTLILVCDEPATDRQIQLLALTAQVTAVVLLMEQGMAAAEGHMRDEFFHDLLRGTSLSPVQIAEQSRRLALDLDEPHVIVIARPEGGVQGRVLAWAASYANRHHGLKSVDGDIVVLLLPGTQAGAIARTASKELSEVLGKPVTAGSAGPVDDPAGIVHLYQEARRVLDAVAALTGPGSTASPEELGFLGVLLSEKPNIAGFINDTIGPVLDYDDQQYTELIRTMEAYFASANSPSRAAESLHVHPNTVSRRLERITEILGEDWQKPTQALQVQLALQLQRTRQALNKGPRGDQPRQTIG</sequence>
<dbReference type="SUPFAM" id="SSF55781">
    <property type="entry name" value="GAF domain-like"/>
    <property type="match status" value="1"/>
</dbReference>
<dbReference type="InterPro" id="IPR041522">
    <property type="entry name" value="CdaR_GGDEF"/>
</dbReference>
<organism evidence="7">
    <name type="scientific">Streptomyces sp. R33</name>
    <dbReference type="NCBI Taxonomy" id="3238629"/>
    <lineage>
        <taxon>Bacteria</taxon>
        <taxon>Bacillati</taxon>
        <taxon>Actinomycetota</taxon>
        <taxon>Actinomycetes</taxon>
        <taxon>Kitasatosporales</taxon>
        <taxon>Streptomycetaceae</taxon>
        <taxon>Streptomyces</taxon>
    </lineage>
</organism>
<name>A0AB39Y6C8_9ACTN</name>
<keyword evidence="3" id="KW-0521">NADP</keyword>
<evidence type="ECO:0000256" key="1">
    <source>
        <dbReference type="ARBA" id="ARBA00006754"/>
    </source>
</evidence>
<dbReference type="PANTHER" id="PTHR33744:SF1">
    <property type="entry name" value="DNA-BINDING TRANSCRIPTIONAL ACTIVATOR ADER"/>
    <property type="match status" value="1"/>
</dbReference>
<dbReference type="InterPro" id="IPR025736">
    <property type="entry name" value="PucR_C-HTH_dom"/>
</dbReference>
<dbReference type="GO" id="GO:0009086">
    <property type="term" value="P:methionine biosynthetic process"/>
    <property type="evidence" value="ECO:0007669"/>
    <property type="project" value="UniProtKB-KW"/>
</dbReference>